<dbReference type="PROSITE" id="PS50026">
    <property type="entry name" value="EGF_3"/>
    <property type="match status" value="1"/>
</dbReference>
<name>A0A9D4INL3_DREPO</name>
<dbReference type="GO" id="GO:0016020">
    <property type="term" value="C:membrane"/>
    <property type="evidence" value="ECO:0007669"/>
    <property type="project" value="InterPro"/>
</dbReference>
<dbReference type="PANTHER" id="PTHR23282">
    <property type="entry name" value="APICAL ENDOSOMAL GLYCOPROTEIN PRECURSOR"/>
    <property type="match status" value="1"/>
</dbReference>
<dbReference type="PROSITE" id="PS51257">
    <property type="entry name" value="PROKAR_LIPOPROTEIN"/>
    <property type="match status" value="1"/>
</dbReference>
<accession>A0A9D4INL3</accession>
<evidence type="ECO:0000256" key="3">
    <source>
        <dbReference type="ARBA" id="ARBA00022729"/>
    </source>
</evidence>
<dbReference type="Proteomes" id="UP000828390">
    <property type="component" value="Unassembled WGS sequence"/>
</dbReference>
<dbReference type="AlphaFoldDB" id="A0A9D4INL3"/>
<evidence type="ECO:0000256" key="6">
    <source>
        <dbReference type="PROSITE-ProRule" id="PRU00076"/>
    </source>
</evidence>
<dbReference type="PROSITE" id="PS00010">
    <property type="entry name" value="ASX_HYDROXYL"/>
    <property type="match status" value="1"/>
</dbReference>
<dbReference type="CDD" id="cd06263">
    <property type="entry name" value="MAM"/>
    <property type="match status" value="1"/>
</dbReference>
<organism evidence="10 11">
    <name type="scientific">Dreissena polymorpha</name>
    <name type="common">Zebra mussel</name>
    <name type="synonym">Mytilus polymorpha</name>
    <dbReference type="NCBI Taxonomy" id="45954"/>
    <lineage>
        <taxon>Eukaryota</taxon>
        <taxon>Metazoa</taxon>
        <taxon>Spiralia</taxon>
        <taxon>Lophotrochozoa</taxon>
        <taxon>Mollusca</taxon>
        <taxon>Bivalvia</taxon>
        <taxon>Autobranchia</taxon>
        <taxon>Heteroconchia</taxon>
        <taxon>Euheterodonta</taxon>
        <taxon>Imparidentia</taxon>
        <taxon>Neoheterodontei</taxon>
        <taxon>Myida</taxon>
        <taxon>Dreissenoidea</taxon>
        <taxon>Dreissenidae</taxon>
        <taxon>Dreissena</taxon>
    </lineage>
</organism>
<dbReference type="InterPro" id="IPR000152">
    <property type="entry name" value="EGF-type_Asp/Asn_hydroxyl_site"/>
</dbReference>
<dbReference type="InterPro" id="IPR018097">
    <property type="entry name" value="EGF_Ca-bd_CS"/>
</dbReference>
<dbReference type="InterPro" id="IPR000742">
    <property type="entry name" value="EGF"/>
</dbReference>
<sequence>MAVLRSYSVIFFLIASIQLAASCTWGEYERCPSWDSCSTSCGGGQQCRTCLSCYLSQHKRFCQNCNEYCLNGNSYVGGRCQCARWRSGSCCEACSYIDIPHCVPGQQQCGGSPDGIMCTQCEPGYHSGGYNQGCIDIDECAAGTSGCEQQCHNTQGSYVCSCLSGYWLWTDKHTCNYDNCTFESDSTCAWTDVTSGDDFDWTLTYGARGKYMYIGTSGSRKIGETAWLTSPILRPTFLTERCLQFWYNMNGPSIGLLSVYMTAHGEKPGSLLWRMSFDQGREWKSASVNLSSLEQYQIIIEAVVGNSYFGDIAIDDVTILPTACQQEKRLLIG</sequence>
<evidence type="ECO:0000256" key="5">
    <source>
        <dbReference type="ARBA" id="ARBA00023157"/>
    </source>
</evidence>
<evidence type="ECO:0000256" key="4">
    <source>
        <dbReference type="ARBA" id="ARBA00022737"/>
    </source>
</evidence>
<feature type="domain" description="EGF-like" evidence="8">
    <location>
        <begin position="136"/>
        <end position="176"/>
    </location>
</feature>
<reference evidence="10" key="2">
    <citation type="submission" date="2020-11" db="EMBL/GenBank/DDBJ databases">
        <authorList>
            <person name="McCartney M.A."/>
            <person name="Auch B."/>
            <person name="Kono T."/>
            <person name="Mallez S."/>
            <person name="Becker A."/>
            <person name="Gohl D.M."/>
            <person name="Silverstein K.A.T."/>
            <person name="Koren S."/>
            <person name="Bechman K.B."/>
            <person name="Herman A."/>
            <person name="Abrahante J.E."/>
            <person name="Garbe J."/>
        </authorList>
    </citation>
    <scope>NUCLEOTIDE SEQUENCE</scope>
    <source>
        <strain evidence="10">Duluth1</strain>
        <tissue evidence="10">Whole animal</tissue>
    </source>
</reference>
<dbReference type="EMBL" id="JAIWYP010000008">
    <property type="protein sequence ID" value="KAH3779347.1"/>
    <property type="molecule type" value="Genomic_DNA"/>
</dbReference>
<dbReference type="PROSITE" id="PS50060">
    <property type="entry name" value="MAM_2"/>
    <property type="match status" value="1"/>
</dbReference>
<comment type="caution">
    <text evidence="6">Lacks conserved residue(s) required for the propagation of feature annotation.</text>
</comment>
<feature type="domain" description="MAM" evidence="9">
    <location>
        <begin position="178"/>
        <end position="326"/>
    </location>
</feature>
<evidence type="ECO:0000256" key="1">
    <source>
        <dbReference type="ARBA" id="ARBA00009738"/>
    </source>
</evidence>
<dbReference type="Pfam" id="PF07645">
    <property type="entry name" value="EGF_CA"/>
    <property type="match status" value="1"/>
</dbReference>
<evidence type="ECO:0000259" key="9">
    <source>
        <dbReference type="PROSITE" id="PS50060"/>
    </source>
</evidence>
<keyword evidence="4" id="KW-0677">Repeat</keyword>
<dbReference type="SMART" id="SM00181">
    <property type="entry name" value="EGF"/>
    <property type="match status" value="2"/>
</dbReference>
<evidence type="ECO:0000313" key="11">
    <source>
        <dbReference type="Proteomes" id="UP000828390"/>
    </source>
</evidence>
<dbReference type="SUPFAM" id="SSF57196">
    <property type="entry name" value="EGF/Laminin"/>
    <property type="match status" value="1"/>
</dbReference>
<comment type="similarity">
    <text evidence="1">Belongs to the nephronectin family.</text>
</comment>
<dbReference type="PROSITE" id="PS01187">
    <property type="entry name" value="EGF_CA"/>
    <property type="match status" value="1"/>
</dbReference>
<evidence type="ECO:0000256" key="2">
    <source>
        <dbReference type="ARBA" id="ARBA00022536"/>
    </source>
</evidence>
<dbReference type="InterPro" id="IPR001881">
    <property type="entry name" value="EGF-like_Ca-bd_dom"/>
</dbReference>
<dbReference type="FunFam" id="2.10.25.10:FF:000038">
    <property type="entry name" value="Fibrillin 2"/>
    <property type="match status" value="1"/>
</dbReference>
<reference evidence="10" key="1">
    <citation type="journal article" date="2019" name="bioRxiv">
        <title>The Genome of the Zebra Mussel, Dreissena polymorpha: A Resource for Invasive Species Research.</title>
        <authorList>
            <person name="McCartney M.A."/>
            <person name="Auch B."/>
            <person name="Kono T."/>
            <person name="Mallez S."/>
            <person name="Zhang Y."/>
            <person name="Obille A."/>
            <person name="Becker A."/>
            <person name="Abrahante J.E."/>
            <person name="Garbe J."/>
            <person name="Badalamenti J.P."/>
            <person name="Herman A."/>
            <person name="Mangelson H."/>
            <person name="Liachko I."/>
            <person name="Sullivan S."/>
            <person name="Sone E.D."/>
            <person name="Koren S."/>
            <person name="Silverstein K.A.T."/>
            <person name="Beckman K.B."/>
            <person name="Gohl D.M."/>
        </authorList>
    </citation>
    <scope>NUCLEOTIDE SEQUENCE</scope>
    <source>
        <strain evidence="10">Duluth1</strain>
        <tissue evidence="10">Whole animal</tissue>
    </source>
</reference>
<dbReference type="InterPro" id="IPR013320">
    <property type="entry name" value="ConA-like_dom_sf"/>
</dbReference>
<evidence type="ECO:0000313" key="10">
    <source>
        <dbReference type="EMBL" id="KAH3779347.1"/>
    </source>
</evidence>
<dbReference type="Gene3D" id="2.60.120.200">
    <property type="match status" value="1"/>
</dbReference>
<dbReference type="InterPro" id="IPR049883">
    <property type="entry name" value="NOTCH1_EGF-like"/>
</dbReference>
<keyword evidence="11" id="KW-1185">Reference proteome</keyword>
<evidence type="ECO:0000259" key="8">
    <source>
        <dbReference type="PROSITE" id="PS50026"/>
    </source>
</evidence>
<dbReference type="SMART" id="SM00137">
    <property type="entry name" value="MAM"/>
    <property type="match status" value="1"/>
</dbReference>
<feature type="signal peptide" evidence="7">
    <location>
        <begin position="1"/>
        <end position="22"/>
    </location>
</feature>
<dbReference type="OrthoDB" id="412155at2759"/>
<dbReference type="Gene3D" id="2.10.25.10">
    <property type="entry name" value="Laminin"/>
    <property type="match status" value="1"/>
</dbReference>
<gene>
    <name evidence="10" type="ORF">DPMN_157149</name>
</gene>
<dbReference type="PANTHER" id="PTHR23282:SF101">
    <property type="entry name" value="MAM DOMAIN-CONTAINING PROTEIN"/>
    <property type="match status" value="1"/>
</dbReference>
<keyword evidence="5" id="KW-1015">Disulfide bond</keyword>
<keyword evidence="2 6" id="KW-0245">EGF-like domain</keyword>
<feature type="chain" id="PRO_5038778940" evidence="7">
    <location>
        <begin position="23"/>
        <end position="333"/>
    </location>
</feature>
<comment type="caution">
    <text evidence="10">The sequence shown here is derived from an EMBL/GenBank/DDBJ whole genome shotgun (WGS) entry which is preliminary data.</text>
</comment>
<dbReference type="InterPro" id="IPR000998">
    <property type="entry name" value="MAM_dom"/>
</dbReference>
<dbReference type="InterPro" id="IPR051560">
    <property type="entry name" value="MAM_domain-containing"/>
</dbReference>
<dbReference type="Pfam" id="PF00629">
    <property type="entry name" value="MAM"/>
    <property type="match status" value="1"/>
</dbReference>
<dbReference type="GO" id="GO:0005509">
    <property type="term" value="F:calcium ion binding"/>
    <property type="evidence" value="ECO:0007669"/>
    <property type="project" value="InterPro"/>
</dbReference>
<evidence type="ECO:0000256" key="7">
    <source>
        <dbReference type="SAM" id="SignalP"/>
    </source>
</evidence>
<proteinExistence type="inferred from homology"/>
<keyword evidence="3 7" id="KW-0732">Signal</keyword>
<dbReference type="SUPFAM" id="SSF49899">
    <property type="entry name" value="Concanavalin A-like lectins/glucanases"/>
    <property type="match status" value="1"/>
</dbReference>
<dbReference type="PROSITE" id="PS01186">
    <property type="entry name" value="EGF_2"/>
    <property type="match status" value="1"/>
</dbReference>
<protein>
    <submittedName>
        <fullName evidence="10">Uncharacterized protein</fullName>
    </submittedName>
</protein>
<dbReference type="SMART" id="SM00179">
    <property type="entry name" value="EGF_CA"/>
    <property type="match status" value="1"/>
</dbReference>